<sequence length="347" mass="38710">MAATITNLHNKVLIPSWLYALCARVRIPVVGRIVRETQAAYDALRAHMLELVALSRAWVVAGKVTGDMDAVLLRNLVEANMAVLDSEEADSTQAQAHAREIMSLTEDELFSNMFIFLLAGHETSAHSLSFAVALLALYPDVQRRIYEEALRLWPDGVPTIASTSPYTLATFHETLRLFPAVVRIAKVVHADTAVKAHRFDTNAKGAVETETVAEMSVPVAAGSVIMIDIRALHHNPLYWGNDVYEFRPERFIDTPSYRWPRDAYMPFSAGPRSCIGQRFAQTEGTCLLASLVRTYEISVPDALRAAPFEEQRRTILSWKASVSMVPTKCFVQLRRRTPRPSATGENE</sequence>
<name>A0AAD6VEJ4_9AGAR</name>
<comment type="similarity">
    <text evidence="4 14">Belongs to the cytochrome P450 family.</text>
</comment>
<evidence type="ECO:0000256" key="6">
    <source>
        <dbReference type="ARBA" id="ARBA00022692"/>
    </source>
</evidence>
<keyword evidence="9 14" id="KW-0560">Oxidoreductase</keyword>
<proteinExistence type="inferred from homology"/>
<keyword evidence="5 13" id="KW-0349">Heme</keyword>
<evidence type="ECO:0000256" key="9">
    <source>
        <dbReference type="ARBA" id="ARBA00023002"/>
    </source>
</evidence>
<keyword evidence="10 13" id="KW-0408">Iron</keyword>
<evidence type="ECO:0000256" key="3">
    <source>
        <dbReference type="ARBA" id="ARBA00004721"/>
    </source>
</evidence>
<comment type="pathway">
    <text evidence="3">Secondary metabolite biosynthesis; terpenoid biosynthesis.</text>
</comment>
<gene>
    <name evidence="15" type="ORF">GGX14DRAFT_646543</name>
</gene>
<dbReference type="Pfam" id="PF00067">
    <property type="entry name" value="p450"/>
    <property type="match status" value="1"/>
</dbReference>
<evidence type="ECO:0000256" key="11">
    <source>
        <dbReference type="ARBA" id="ARBA00023033"/>
    </source>
</evidence>
<comment type="subcellular location">
    <subcellularLocation>
        <location evidence="2">Membrane</location>
    </subcellularLocation>
</comment>
<dbReference type="PRINTS" id="PR00385">
    <property type="entry name" value="P450"/>
</dbReference>
<keyword evidence="11 14" id="KW-0503">Monooxygenase</keyword>
<evidence type="ECO:0000256" key="13">
    <source>
        <dbReference type="PIRSR" id="PIRSR602401-1"/>
    </source>
</evidence>
<evidence type="ECO:0000256" key="8">
    <source>
        <dbReference type="ARBA" id="ARBA00022989"/>
    </source>
</evidence>
<dbReference type="PANTHER" id="PTHR24305:SF166">
    <property type="entry name" value="CYTOCHROME P450 12A4, MITOCHONDRIAL-RELATED"/>
    <property type="match status" value="1"/>
</dbReference>
<reference evidence="15" key="1">
    <citation type="submission" date="2023-03" db="EMBL/GenBank/DDBJ databases">
        <title>Massive genome expansion in bonnet fungi (Mycena s.s.) driven by repeated elements and novel gene families across ecological guilds.</title>
        <authorList>
            <consortium name="Lawrence Berkeley National Laboratory"/>
            <person name="Harder C.B."/>
            <person name="Miyauchi S."/>
            <person name="Viragh M."/>
            <person name="Kuo A."/>
            <person name="Thoen E."/>
            <person name="Andreopoulos B."/>
            <person name="Lu D."/>
            <person name="Skrede I."/>
            <person name="Drula E."/>
            <person name="Henrissat B."/>
            <person name="Morin E."/>
            <person name="Kohler A."/>
            <person name="Barry K."/>
            <person name="LaButti K."/>
            <person name="Morin E."/>
            <person name="Salamov A."/>
            <person name="Lipzen A."/>
            <person name="Mereny Z."/>
            <person name="Hegedus B."/>
            <person name="Baldrian P."/>
            <person name="Stursova M."/>
            <person name="Weitz H."/>
            <person name="Taylor A."/>
            <person name="Grigoriev I.V."/>
            <person name="Nagy L.G."/>
            <person name="Martin F."/>
            <person name="Kauserud H."/>
        </authorList>
    </citation>
    <scope>NUCLEOTIDE SEQUENCE</scope>
    <source>
        <strain evidence="15">9144</strain>
    </source>
</reference>
<dbReference type="PROSITE" id="PS00086">
    <property type="entry name" value="CYTOCHROME_P450"/>
    <property type="match status" value="1"/>
</dbReference>
<dbReference type="EMBL" id="JARJCW010000046">
    <property type="protein sequence ID" value="KAJ7204838.1"/>
    <property type="molecule type" value="Genomic_DNA"/>
</dbReference>
<keyword evidence="16" id="KW-1185">Reference proteome</keyword>
<protein>
    <submittedName>
        <fullName evidence="15">Cytochrome P450</fullName>
    </submittedName>
</protein>
<dbReference type="InterPro" id="IPR001128">
    <property type="entry name" value="Cyt_P450"/>
</dbReference>
<dbReference type="InterPro" id="IPR002401">
    <property type="entry name" value="Cyt_P450_E_grp-I"/>
</dbReference>
<evidence type="ECO:0000256" key="12">
    <source>
        <dbReference type="ARBA" id="ARBA00023136"/>
    </source>
</evidence>
<feature type="binding site" description="axial binding residue" evidence="13">
    <location>
        <position position="274"/>
    </location>
    <ligand>
        <name>heme</name>
        <dbReference type="ChEBI" id="CHEBI:30413"/>
    </ligand>
    <ligandPart>
        <name>Fe</name>
        <dbReference type="ChEBI" id="CHEBI:18248"/>
    </ligandPart>
</feature>
<evidence type="ECO:0000313" key="15">
    <source>
        <dbReference type="EMBL" id="KAJ7204838.1"/>
    </source>
</evidence>
<dbReference type="GO" id="GO:0016705">
    <property type="term" value="F:oxidoreductase activity, acting on paired donors, with incorporation or reduction of molecular oxygen"/>
    <property type="evidence" value="ECO:0007669"/>
    <property type="project" value="InterPro"/>
</dbReference>
<evidence type="ECO:0000256" key="4">
    <source>
        <dbReference type="ARBA" id="ARBA00010617"/>
    </source>
</evidence>
<dbReference type="GO" id="GO:0016020">
    <property type="term" value="C:membrane"/>
    <property type="evidence" value="ECO:0007669"/>
    <property type="project" value="UniProtKB-SubCell"/>
</dbReference>
<keyword evidence="7 13" id="KW-0479">Metal-binding</keyword>
<keyword evidence="8" id="KW-1133">Transmembrane helix</keyword>
<dbReference type="Gene3D" id="1.10.630.10">
    <property type="entry name" value="Cytochrome P450"/>
    <property type="match status" value="1"/>
</dbReference>
<dbReference type="GO" id="GO:0020037">
    <property type="term" value="F:heme binding"/>
    <property type="evidence" value="ECO:0007669"/>
    <property type="project" value="InterPro"/>
</dbReference>
<evidence type="ECO:0000256" key="5">
    <source>
        <dbReference type="ARBA" id="ARBA00022617"/>
    </source>
</evidence>
<dbReference type="SUPFAM" id="SSF48264">
    <property type="entry name" value="Cytochrome P450"/>
    <property type="match status" value="1"/>
</dbReference>
<dbReference type="InterPro" id="IPR050121">
    <property type="entry name" value="Cytochrome_P450_monoxygenase"/>
</dbReference>
<dbReference type="InterPro" id="IPR036396">
    <property type="entry name" value="Cyt_P450_sf"/>
</dbReference>
<dbReference type="PANTHER" id="PTHR24305">
    <property type="entry name" value="CYTOCHROME P450"/>
    <property type="match status" value="1"/>
</dbReference>
<keyword evidence="12" id="KW-0472">Membrane</keyword>
<dbReference type="Proteomes" id="UP001219525">
    <property type="component" value="Unassembled WGS sequence"/>
</dbReference>
<accession>A0AAD6VEJ4</accession>
<dbReference type="AlphaFoldDB" id="A0AAD6VEJ4"/>
<keyword evidence="6" id="KW-0812">Transmembrane</keyword>
<comment type="cofactor">
    <cofactor evidence="1 13">
        <name>heme</name>
        <dbReference type="ChEBI" id="CHEBI:30413"/>
    </cofactor>
</comment>
<dbReference type="PRINTS" id="PR00463">
    <property type="entry name" value="EP450I"/>
</dbReference>
<evidence type="ECO:0000256" key="14">
    <source>
        <dbReference type="RuleBase" id="RU000461"/>
    </source>
</evidence>
<evidence type="ECO:0000256" key="1">
    <source>
        <dbReference type="ARBA" id="ARBA00001971"/>
    </source>
</evidence>
<comment type="caution">
    <text evidence="15">The sequence shown here is derived from an EMBL/GenBank/DDBJ whole genome shotgun (WGS) entry which is preliminary data.</text>
</comment>
<organism evidence="15 16">
    <name type="scientific">Mycena pura</name>
    <dbReference type="NCBI Taxonomy" id="153505"/>
    <lineage>
        <taxon>Eukaryota</taxon>
        <taxon>Fungi</taxon>
        <taxon>Dikarya</taxon>
        <taxon>Basidiomycota</taxon>
        <taxon>Agaricomycotina</taxon>
        <taxon>Agaricomycetes</taxon>
        <taxon>Agaricomycetidae</taxon>
        <taxon>Agaricales</taxon>
        <taxon>Marasmiineae</taxon>
        <taxon>Mycenaceae</taxon>
        <taxon>Mycena</taxon>
    </lineage>
</organism>
<evidence type="ECO:0000313" key="16">
    <source>
        <dbReference type="Proteomes" id="UP001219525"/>
    </source>
</evidence>
<evidence type="ECO:0000256" key="7">
    <source>
        <dbReference type="ARBA" id="ARBA00022723"/>
    </source>
</evidence>
<evidence type="ECO:0000256" key="10">
    <source>
        <dbReference type="ARBA" id="ARBA00023004"/>
    </source>
</evidence>
<dbReference type="GO" id="GO:0005506">
    <property type="term" value="F:iron ion binding"/>
    <property type="evidence" value="ECO:0007669"/>
    <property type="project" value="InterPro"/>
</dbReference>
<dbReference type="GO" id="GO:0004497">
    <property type="term" value="F:monooxygenase activity"/>
    <property type="evidence" value="ECO:0007669"/>
    <property type="project" value="UniProtKB-KW"/>
</dbReference>
<dbReference type="InterPro" id="IPR017972">
    <property type="entry name" value="Cyt_P450_CS"/>
</dbReference>
<evidence type="ECO:0000256" key="2">
    <source>
        <dbReference type="ARBA" id="ARBA00004370"/>
    </source>
</evidence>